<dbReference type="EMBL" id="KB706451">
    <property type="protein sequence ID" value="EMR67382.1"/>
    <property type="molecule type" value="Genomic_DNA"/>
</dbReference>
<reference evidence="3" key="1">
    <citation type="journal article" date="2013" name="Genome Announc.">
        <title>Draft genome sequence of the grapevine dieback fungus Eutypa lata UCR-EL1.</title>
        <authorList>
            <person name="Blanco-Ulate B."/>
            <person name="Rolshausen P.E."/>
            <person name="Cantu D."/>
        </authorList>
    </citation>
    <scope>NUCLEOTIDE SEQUENCE [LARGE SCALE GENOMIC DNA]</scope>
    <source>
        <strain evidence="3">UCR-EL1</strain>
    </source>
</reference>
<feature type="chain" id="PRO_5004085226" evidence="1">
    <location>
        <begin position="21"/>
        <end position="558"/>
    </location>
</feature>
<sequence>MMTPISVFTILCPAAAFAAAASVFTQTPTATSLVPTLAGSTQSLAALTTPGPPIIVLDTPADNETLTTLTTTFEDGYVVTGKFELATLTEYSNLRQQLTITSTTTYNGTDGSVEVALAAGIVMAGGTIWMLLNYAEAGEVFTDVLEEIAEEETRCSGMATPPRCTTPDCQGTSLSFCFAPGIFFGCVCEDTCPDAELYCHECSSEGGIYTLNCDDCGNDGDEYGICDGLSHENGRYKGCECIANMNPDPLPGLSDEKLEELVDQQENLPLWDGNFALSSQVVCQRAADYVPQRATDNPQNVEDSVDFFCDQYDGHIVRRASAADDPYTLRTVSEEVGFWIRAEYRGGLEFGAPIRADCRGEVKINGHECARLLKEAMGRCDTFVGESHGHLVKGSCIDYSIVVDRDEAADGRSPPWKRLPESQRWGSCTDINDDRNRITNRYFQHIYPAFCDHGGKDVTLYSLDFRHQIAVPESLETPEPRVSDGDNYTFRFRFEHKTGDDGAGLCYRTCTQAFNALSKGPCGHARRGTGNVDHYMAYKGEMDTGCGIWRYEILPMKS</sequence>
<evidence type="ECO:0000313" key="3">
    <source>
        <dbReference type="Proteomes" id="UP000012174"/>
    </source>
</evidence>
<dbReference type="KEGG" id="ela:UCREL1_5618"/>
<keyword evidence="1" id="KW-0732">Signal</keyword>
<organism evidence="2 3">
    <name type="scientific">Eutypa lata (strain UCR-EL1)</name>
    <name type="common">Grapevine dieback disease fungus</name>
    <name type="synonym">Eutypa armeniacae</name>
    <dbReference type="NCBI Taxonomy" id="1287681"/>
    <lineage>
        <taxon>Eukaryota</taxon>
        <taxon>Fungi</taxon>
        <taxon>Dikarya</taxon>
        <taxon>Ascomycota</taxon>
        <taxon>Pezizomycotina</taxon>
        <taxon>Sordariomycetes</taxon>
        <taxon>Xylariomycetidae</taxon>
        <taxon>Xylariales</taxon>
        <taxon>Diatrypaceae</taxon>
        <taxon>Eutypa</taxon>
    </lineage>
</organism>
<dbReference type="eggNOG" id="ENOG502SPKB">
    <property type="taxonomic scope" value="Eukaryota"/>
</dbReference>
<evidence type="ECO:0000256" key="1">
    <source>
        <dbReference type="SAM" id="SignalP"/>
    </source>
</evidence>
<gene>
    <name evidence="2" type="ORF">UCREL1_5618</name>
</gene>
<dbReference type="HOGENOM" id="CLU_488350_0_0_1"/>
<dbReference type="Proteomes" id="UP000012174">
    <property type="component" value="Unassembled WGS sequence"/>
</dbReference>
<accession>M7SSY9</accession>
<keyword evidence="3" id="KW-1185">Reference proteome</keyword>
<evidence type="ECO:0000313" key="2">
    <source>
        <dbReference type="EMBL" id="EMR67382.1"/>
    </source>
</evidence>
<name>M7SSY9_EUTLA</name>
<feature type="signal peptide" evidence="1">
    <location>
        <begin position="1"/>
        <end position="20"/>
    </location>
</feature>
<protein>
    <submittedName>
        <fullName evidence="2">Uncharacterized protein</fullName>
    </submittedName>
</protein>
<dbReference type="OrthoDB" id="1896086at2759"/>
<proteinExistence type="predicted"/>
<dbReference type="AlphaFoldDB" id="M7SSY9"/>